<keyword evidence="2" id="KW-0813">Transport</keyword>
<evidence type="ECO:0000256" key="2">
    <source>
        <dbReference type="ARBA" id="ARBA00022448"/>
    </source>
</evidence>
<keyword evidence="5 7" id="KW-1133">Transmembrane helix</keyword>
<proteinExistence type="predicted"/>
<dbReference type="GO" id="GO:0016020">
    <property type="term" value="C:membrane"/>
    <property type="evidence" value="ECO:0007669"/>
    <property type="project" value="UniProtKB-SubCell"/>
</dbReference>
<dbReference type="Proteomes" id="UP000594262">
    <property type="component" value="Unplaced"/>
</dbReference>
<keyword evidence="4" id="KW-0249">Electron transport</keyword>
<reference evidence="9" key="1">
    <citation type="submission" date="2021-01" db="UniProtKB">
        <authorList>
            <consortium name="EnsemblMetazoa"/>
        </authorList>
    </citation>
    <scope>IDENTIFICATION</scope>
</reference>
<feature type="transmembrane region" description="Helical" evidence="7">
    <location>
        <begin position="284"/>
        <end position="302"/>
    </location>
</feature>
<sequence>MIFQRINNIFPGKRVMALGTFLTIAIGCSNNKGPNNSLTHDLTKMVCPMTPENHGKNLNNTKKSKMKIHCFVLLLFFATWESVEAKDVCVEGFVMDKYCIDLGVLLDNRAVRTLENPEKHSVHCLVDVNLCLNTEFNILLPNPSGSPAFALALRLDGAGKQMAIDKARVSGICRSCAGGGTIEHGFRGTFIGSIAEEATSSKPALMAVKRMEVSPKAFNQSSLDDGCAGFDRMNLTLITDVAGFEKPSIAHGSLMIIGWGFLLPTGVASARLLKHRPNALWFKIHRIVQVLGLIVAVCGWGVALHNFDVFSGPGTTSYSHGVLGMTVMVLGLLQPFNALIRPHPPEAGEKKALARLIWEIVHKSSGYIAVVLAAVTICFGTFVICCHNTEFRAAWIVTLAWVLCFSIYCAFDGYKYRKQTANMSASYKKKEDMS</sequence>
<dbReference type="InterPro" id="IPR006593">
    <property type="entry name" value="Cyt_b561/ferric_Rdtase_TM"/>
</dbReference>
<evidence type="ECO:0000256" key="1">
    <source>
        <dbReference type="ARBA" id="ARBA00004370"/>
    </source>
</evidence>
<keyword evidence="10" id="KW-1185">Reference proteome</keyword>
<feature type="transmembrane region" description="Helical" evidence="7">
    <location>
        <begin position="254"/>
        <end position="272"/>
    </location>
</feature>
<evidence type="ECO:0000256" key="4">
    <source>
        <dbReference type="ARBA" id="ARBA00022982"/>
    </source>
</evidence>
<protein>
    <recommendedName>
        <fullName evidence="8">Cytochrome b561 domain-containing protein</fullName>
    </recommendedName>
</protein>
<dbReference type="PANTHER" id="PTHR47281">
    <property type="entry name" value="OS09G0557700 PROTEIN"/>
    <property type="match status" value="1"/>
</dbReference>
<evidence type="ECO:0000259" key="8">
    <source>
        <dbReference type="PROSITE" id="PS50939"/>
    </source>
</evidence>
<evidence type="ECO:0000313" key="9">
    <source>
        <dbReference type="EnsemblMetazoa" id="CLYHEMP015548.1"/>
    </source>
</evidence>
<feature type="transmembrane region" description="Helical" evidence="7">
    <location>
        <begin position="391"/>
        <end position="411"/>
    </location>
</feature>
<comment type="subcellular location">
    <subcellularLocation>
        <location evidence="1">Membrane</location>
    </subcellularLocation>
</comment>
<dbReference type="CDD" id="cd08760">
    <property type="entry name" value="Cyt_b561_FRRS1_like"/>
    <property type="match status" value="1"/>
</dbReference>
<dbReference type="OrthoDB" id="2419613at2759"/>
<evidence type="ECO:0000313" key="10">
    <source>
        <dbReference type="Proteomes" id="UP000594262"/>
    </source>
</evidence>
<dbReference type="InterPro" id="IPR045879">
    <property type="entry name" value="B561A"/>
</dbReference>
<dbReference type="AlphaFoldDB" id="A0A7M5WZX5"/>
<evidence type="ECO:0000256" key="3">
    <source>
        <dbReference type="ARBA" id="ARBA00022692"/>
    </source>
</evidence>
<evidence type="ECO:0000256" key="5">
    <source>
        <dbReference type="ARBA" id="ARBA00022989"/>
    </source>
</evidence>
<organism evidence="9 10">
    <name type="scientific">Clytia hemisphaerica</name>
    <dbReference type="NCBI Taxonomy" id="252671"/>
    <lineage>
        <taxon>Eukaryota</taxon>
        <taxon>Metazoa</taxon>
        <taxon>Cnidaria</taxon>
        <taxon>Hydrozoa</taxon>
        <taxon>Hydroidolina</taxon>
        <taxon>Leptothecata</taxon>
        <taxon>Obeliida</taxon>
        <taxon>Clytiidae</taxon>
        <taxon>Clytia</taxon>
    </lineage>
</organism>
<dbReference type="PROSITE" id="PS50939">
    <property type="entry name" value="CYTOCHROME_B561"/>
    <property type="match status" value="1"/>
</dbReference>
<keyword evidence="6 7" id="KW-0472">Membrane</keyword>
<dbReference type="Gene3D" id="1.20.120.1770">
    <property type="match status" value="1"/>
</dbReference>
<accession>A0A7M5WZX5</accession>
<feature type="domain" description="Cytochrome b561" evidence="8">
    <location>
        <begin position="221"/>
        <end position="414"/>
    </location>
</feature>
<evidence type="ECO:0000256" key="7">
    <source>
        <dbReference type="SAM" id="Phobius"/>
    </source>
</evidence>
<evidence type="ECO:0000256" key="6">
    <source>
        <dbReference type="ARBA" id="ARBA00023136"/>
    </source>
</evidence>
<keyword evidence="3 7" id="KW-0812">Transmembrane</keyword>
<dbReference type="EnsemblMetazoa" id="CLYHEMT015548.1">
    <property type="protein sequence ID" value="CLYHEMP015548.1"/>
    <property type="gene ID" value="CLYHEMG015548"/>
</dbReference>
<dbReference type="Pfam" id="PF03188">
    <property type="entry name" value="Cytochrom_B561"/>
    <property type="match status" value="1"/>
</dbReference>
<dbReference type="SMART" id="SM00665">
    <property type="entry name" value="B561"/>
    <property type="match status" value="1"/>
</dbReference>
<feature type="transmembrane region" description="Helical" evidence="7">
    <location>
        <begin position="365"/>
        <end position="385"/>
    </location>
</feature>
<dbReference type="PROSITE" id="PS51257">
    <property type="entry name" value="PROKAR_LIPOPROTEIN"/>
    <property type="match status" value="1"/>
</dbReference>
<feature type="transmembrane region" description="Helical" evidence="7">
    <location>
        <begin position="322"/>
        <end position="340"/>
    </location>
</feature>
<name>A0A7M5WZX5_9CNID</name>
<dbReference type="PANTHER" id="PTHR47281:SF1">
    <property type="entry name" value="OS09G0557700 PROTEIN"/>
    <property type="match status" value="1"/>
</dbReference>